<evidence type="ECO:0000313" key="9">
    <source>
        <dbReference type="Proteomes" id="UP001163947"/>
    </source>
</evidence>
<evidence type="ECO:0000256" key="4">
    <source>
        <dbReference type="ARBA" id="ARBA00023136"/>
    </source>
</evidence>
<feature type="domain" description="ABC transmembrane type-2" evidence="7">
    <location>
        <begin position="32"/>
        <end position="269"/>
    </location>
</feature>
<evidence type="ECO:0000256" key="1">
    <source>
        <dbReference type="ARBA" id="ARBA00004141"/>
    </source>
</evidence>
<dbReference type="GO" id="GO:0046677">
    <property type="term" value="P:response to antibiotic"/>
    <property type="evidence" value="ECO:0007669"/>
    <property type="project" value="UniProtKB-KW"/>
</dbReference>
<feature type="transmembrane region" description="Helical" evidence="6">
    <location>
        <begin position="109"/>
        <end position="136"/>
    </location>
</feature>
<dbReference type="GO" id="GO:0043190">
    <property type="term" value="C:ATP-binding cassette (ABC) transporter complex"/>
    <property type="evidence" value="ECO:0007669"/>
    <property type="project" value="InterPro"/>
</dbReference>
<dbReference type="PIRSF" id="PIRSF006648">
    <property type="entry name" value="DrrB"/>
    <property type="match status" value="1"/>
</dbReference>
<dbReference type="GO" id="GO:0140359">
    <property type="term" value="F:ABC-type transporter activity"/>
    <property type="evidence" value="ECO:0007669"/>
    <property type="project" value="InterPro"/>
</dbReference>
<dbReference type="InterPro" id="IPR051784">
    <property type="entry name" value="Nod_factor_ABC_transporter"/>
</dbReference>
<dbReference type="PROSITE" id="PS51012">
    <property type="entry name" value="ABC_TM2"/>
    <property type="match status" value="1"/>
</dbReference>
<evidence type="ECO:0000256" key="3">
    <source>
        <dbReference type="ARBA" id="ARBA00022989"/>
    </source>
</evidence>
<dbReference type="Proteomes" id="UP001163947">
    <property type="component" value="Chromosome"/>
</dbReference>
<feature type="transmembrane region" description="Helical" evidence="6">
    <location>
        <begin position="68"/>
        <end position="89"/>
    </location>
</feature>
<evidence type="ECO:0000256" key="6">
    <source>
        <dbReference type="RuleBase" id="RU361157"/>
    </source>
</evidence>
<evidence type="ECO:0000313" key="8">
    <source>
        <dbReference type="EMBL" id="UYF94973.1"/>
    </source>
</evidence>
<dbReference type="PANTHER" id="PTHR43229">
    <property type="entry name" value="NODULATION PROTEIN J"/>
    <property type="match status" value="1"/>
</dbReference>
<feature type="transmembrane region" description="Helical" evidence="6">
    <location>
        <begin position="246"/>
        <end position="267"/>
    </location>
</feature>
<name>A0AA46NW86_9NOCA</name>
<dbReference type="InterPro" id="IPR013525">
    <property type="entry name" value="ABC2_TM"/>
</dbReference>
<protein>
    <recommendedName>
        <fullName evidence="6">Transport permease protein</fullName>
    </recommendedName>
</protein>
<keyword evidence="4 6" id="KW-0472">Membrane</keyword>
<dbReference type="PANTHER" id="PTHR43229:SF2">
    <property type="entry name" value="NODULATION PROTEIN J"/>
    <property type="match status" value="1"/>
</dbReference>
<evidence type="ECO:0000256" key="2">
    <source>
        <dbReference type="ARBA" id="ARBA00022692"/>
    </source>
</evidence>
<comment type="similarity">
    <text evidence="6">Belongs to the ABC-2 integral membrane protein family.</text>
</comment>
<dbReference type="EMBL" id="CP106982">
    <property type="protein sequence ID" value="UYF94973.1"/>
    <property type="molecule type" value="Genomic_DNA"/>
</dbReference>
<feature type="transmembrane region" description="Helical" evidence="6">
    <location>
        <begin position="148"/>
        <end position="173"/>
    </location>
</feature>
<proteinExistence type="inferred from homology"/>
<reference evidence="8" key="1">
    <citation type="submission" date="2022-09" db="EMBL/GenBank/DDBJ databases">
        <title>The genome sequence of Rhodococcus aetherivorans N1.</title>
        <authorList>
            <person name="Jiang W."/>
        </authorList>
    </citation>
    <scope>NUCLEOTIDE SEQUENCE</scope>
    <source>
        <strain evidence="8">N1</strain>
    </source>
</reference>
<dbReference type="Pfam" id="PF01061">
    <property type="entry name" value="ABC2_membrane"/>
    <property type="match status" value="1"/>
</dbReference>
<evidence type="ECO:0000256" key="5">
    <source>
        <dbReference type="ARBA" id="ARBA00023251"/>
    </source>
</evidence>
<dbReference type="AlphaFoldDB" id="A0AA46NW86"/>
<evidence type="ECO:0000259" key="7">
    <source>
        <dbReference type="PROSITE" id="PS51012"/>
    </source>
</evidence>
<keyword evidence="6" id="KW-0813">Transport</keyword>
<feature type="transmembrane region" description="Helical" evidence="6">
    <location>
        <begin position="179"/>
        <end position="197"/>
    </location>
</feature>
<keyword evidence="5" id="KW-0046">Antibiotic resistance</keyword>
<accession>A0AA46NW86</accession>
<feature type="transmembrane region" description="Helical" evidence="6">
    <location>
        <begin position="34"/>
        <end position="56"/>
    </location>
</feature>
<comment type="subcellular location">
    <subcellularLocation>
        <location evidence="6">Cell membrane</location>
        <topology evidence="6">Multi-pass membrane protein</topology>
    </subcellularLocation>
    <subcellularLocation>
        <location evidence="1">Membrane</location>
        <topology evidence="1">Multi-pass membrane protein</topology>
    </subcellularLocation>
</comment>
<dbReference type="InterPro" id="IPR047817">
    <property type="entry name" value="ABC2_TM_bact-type"/>
</dbReference>
<sequence length="270" mass="27571">MTAPTATRTVSPAAGAWILFLRVAATYRNAPGLLAVTLAAPLGMMLLFGFVFGGALAGGSDAAAYRSYLTPGVLVLVAAMGIVVTASTVNADLRSGLTDRLRALPVPPVAVPAGLALAETVTGASALATMAAVGFLAGWRVEATPADVALAVLLLLAFRFALAWLGIVLGASIRDEQMLQQVAPLIFGAVMFSNVFVPTETMPAVVATIAEWNPVSAVVAALRQLFGSGTTVAADAAWPMQHPVVAAFAWTAVILAVSVPIAVRGYASSR</sequence>
<keyword evidence="6" id="KW-1003">Cell membrane</keyword>
<gene>
    <name evidence="8" type="ORF">OCS65_04130</name>
</gene>
<dbReference type="RefSeq" id="WP_050036026.1">
    <property type="nucleotide sequence ID" value="NZ_CP011341.1"/>
</dbReference>
<dbReference type="GeneID" id="83619577"/>
<keyword evidence="2 6" id="KW-0812">Transmembrane</keyword>
<keyword evidence="3 6" id="KW-1133">Transmembrane helix</keyword>
<organism evidence="8 9">
    <name type="scientific">Rhodococcus aetherivorans</name>
    <dbReference type="NCBI Taxonomy" id="191292"/>
    <lineage>
        <taxon>Bacteria</taxon>
        <taxon>Bacillati</taxon>
        <taxon>Actinomycetota</taxon>
        <taxon>Actinomycetes</taxon>
        <taxon>Mycobacteriales</taxon>
        <taxon>Nocardiaceae</taxon>
        <taxon>Rhodococcus</taxon>
    </lineage>
</organism>
<dbReference type="InterPro" id="IPR000412">
    <property type="entry name" value="ABC_2_transport"/>
</dbReference>